<evidence type="ECO:0000256" key="3">
    <source>
        <dbReference type="ARBA" id="ARBA00022553"/>
    </source>
</evidence>
<dbReference type="InterPro" id="IPR036890">
    <property type="entry name" value="HATPase_C_sf"/>
</dbReference>
<keyword evidence="5 9" id="KW-0418">Kinase</keyword>
<dbReference type="PANTHER" id="PTHR43711">
    <property type="entry name" value="TWO-COMPONENT HISTIDINE KINASE"/>
    <property type="match status" value="1"/>
</dbReference>
<organism evidence="9 10">
    <name type="scientific">Thermostichus vulcanus str. 'Rupite'</name>
    <dbReference type="NCBI Taxonomy" id="2813851"/>
    <lineage>
        <taxon>Bacteria</taxon>
        <taxon>Bacillati</taxon>
        <taxon>Cyanobacteriota</taxon>
        <taxon>Cyanophyceae</taxon>
        <taxon>Thermostichales</taxon>
        <taxon>Thermostichaceae</taxon>
        <taxon>Thermostichus</taxon>
    </lineage>
</organism>
<evidence type="ECO:0000256" key="7">
    <source>
        <dbReference type="SAM" id="Phobius"/>
    </source>
</evidence>
<dbReference type="GO" id="GO:0016301">
    <property type="term" value="F:kinase activity"/>
    <property type="evidence" value="ECO:0007669"/>
    <property type="project" value="UniProtKB-KW"/>
</dbReference>
<dbReference type="CDD" id="cd00075">
    <property type="entry name" value="HATPase"/>
    <property type="match status" value="1"/>
</dbReference>
<comment type="caution">
    <text evidence="9">The sequence shown here is derived from an EMBL/GenBank/DDBJ whole genome shotgun (WGS) entry which is preliminary data.</text>
</comment>
<evidence type="ECO:0000259" key="8">
    <source>
        <dbReference type="PROSITE" id="PS50109"/>
    </source>
</evidence>
<evidence type="ECO:0000256" key="4">
    <source>
        <dbReference type="ARBA" id="ARBA00022679"/>
    </source>
</evidence>
<dbReference type="Gene3D" id="3.30.565.10">
    <property type="entry name" value="Histidine kinase-like ATPase, C-terminal domain"/>
    <property type="match status" value="1"/>
</dbReference>
<dbReference type="SUPFAM" id="SSF47384">
    <property type="entry name" value="Homodimeric domain of signal transducing histidine kinase"/>
    <property type="match status" value="1"/>
</dbReference>
<sequence length="444" mass="49787">MFQSTRQRLALWYTGITAVFLLLFAGSFYWYVQATLIERVDDTLGHVVEIVERSLVVDETLLDPQQARHSLEASFRDDPSTLEDDHIDLEWFDPQGKLIWSTVPGGIPAPLLTEGFLHTARINPGYWLRQYTEPILAGHALLGYLRVSHPWFEVSKPTRQLIRDLSLWIVASLACVGSIGWMLSGLAMQPVRHSYQQLKQFTADASHELRSPLASIQTTVQVALADPQLDTDTRQRWQIVERLSLRLGRLVDDLLFLARQDSGMAPFQPRCCALDALLLQVVEELQGLAQQKGIRLQLDIADPPQSMPGDPFGFWGDENQLARLFTNLIENALLHTPAEGKVEVTLEQRLKSGAPELWVQVRDNGAGIPPESLPYVFDRFYRVDPARKGDPFRVAGSGLGLAIVKSIAEQHQGQVKVESTLGQGSTFQVILPQRQSELCTPENL</sequence>
<dbReference type="InterPro" id="IPR050736">
    <property type="entry name" value="Sensor_HK_Regulatory"/>
</dbReference>
<gene>
    <name evidence="9" type="ORF">JX360_09325</name>
</gene>
<dbReference type="PRINTS" id="PR00344">
    <property type="entry name" value="BCTRLSENSOR"/>
</dbReference>
<dbReference type="EC" id="2.7.13.3" evidence="2"/>
<dbReference type="RefSeq" id="WP_244350382.1">
    <property type="nucleotide sequence ID" value="NZ_JAFIRA010000021.1"/>
</dbReference>
<reference evidence="9" key="1">
    <citation type="submission" date="2021-02" db="EMBL/GenBank/DDBJ databases">
        <title>The CRISPR/cas machinery reduction and long-range gene transfer in the hot spring cyanobacterium Synechococcus.</title>
        <authorList>
            <person name="Dvorak P."/>
            <person name="Jahodarova E."/>
            <person name="Hasler P."/>
            <person name="Poulickova A."/>
        </authorList>
    </citation>
    <scope>NUCLEOTIDE SEQUENCE</scope>
    <source>
        <strain evidence="9">Rupite</strain>
    </source>
</reference>
<dbReference type="InterPro" id="IPR005467">
    <property type="entry name" value="His_kinase_dom"/>
</dbReference>
<evidence type="ECO:0000256" key="1">
    <source>
        <dbReference type="ARBA" id="ARBA00000085"/>
    </source>
</evidence>
<dbReference type="Proteomes" id="UP000830835">
    <property type="component" value="Unassembled WGS sequence"/>
</dbReference>
<feature type="domain" description="Histidine kinase" evidence="8">
    <location>
        <begin position="204"/>
        <end position="435"/>
    </location>
</feature>
<dbReference type="Pfam" id="PF00512">
    <property type="entry name" value="HisKA"/>
    <property type="match status" value="1"/>
</dbReference>
<keyword evidence="4" id="KW-0808">Transferase</keyword>
<dbReference type="Pfam" id="PF02518">
    <property type="entry name" value="HATPase_c"/>
    <property type="match status" value="1"/>
</dbReference>
<dbReference type="CDD" id="cd00082">
    <property type="entry name" value="HisKA"/>
    <property type="match status" value="1"/>
</dbReference>
<dbReference type="Gene3D" id="1.10.287.130">
    <property type="match status" value="1"/>
</dbReference>
<dbReference type="InterPro" id="IPR003661">
    <property type="entry name" value="HisK_dim/P_dom"/>
</dbReference>
<protein>
    <recommendedName>
        <fullName evidence="2">histidine kinase</fullName>
        <ecNumber evidence="2">2.7.13.3</ecNumber>
    </recommendedName>
</protein>
<evidence type="ECO:0000313" key="9">
    <source>
        <dbReference type="EMBL" id="MCJ2543104.1"/>
    </source>
</evidence>
<name>A0ABT0CBN2_THEVL</name>
<dbReference type="InterPro" id="IPR003594">
    <property type="entry name" value="HATPase_dom"/>
</dbReference>
<dbReference type="InterPro" id="IPR004358">
    <property type="entry name" value="Sig_transdc_His_kin-like_C"/>
</dbReference>
<dbReference type="SUPFAM" id="SSF55874">
    <property type="entry name" value="ATPase domain of HSP90 chaperone/DNA topoisomerase II/histidine kinase"/>
    <property type="match status" value="1"/>
</dbReference>
<feature type="transmembrane region" description="Helical" evidence="7">
    <location>
        <begin position="12"/>
        <end position="32"/>
    </location>
</feature>
<proteinExistence type="predicted"/>
<evidence type="ECO:0000313" key="10">
    <source>
        <dbReference type="Proteomes" id="UP000830835"/>
    </source>
</evidence>
<dbReference type="PROSITE" id="PS50109">
    <property type="entry name" value="HIS_KIN"/>
    <property type="match status" value="1"/>
</dbReference>
<dbReference type="SMART" id="SM00387">
    <property type="entry name" value="HATPase_c"/>
    <property type="match status" value="1"/>
</dbReference>
<evidence type="ECO:0000256" key="5">
    <source>
        <dbReference type="ARBA" id="ARBA00022777"/>
    </source>
</evidence>
<keyword evidence="7" id="KW-0812">Transmembrane</keyword>
<dbReference type="EMBL" id="JAFIRA010000021">
    <property type="protein sequence ID" value="MCJ2543104.1"/>
    <property type="molecule type" value="Genomic_DNA"/>
</dbReference>
<dbReference type="PANTHER" id="PTHR43711:SF1">
    <property type="entry name" value="HISTIDINE KINASE 1"/>
    <property type="match status" value="1"/>
</dbReference>
<keyword evidence="7" id="KW-1133">Transmembrane helix</keyword>
<dbReference type="InterPro" id="IPR036097">
    <property type="entry name" value="HisK_dim/P_sf"/>
</dbReference>
<dbReference type="SMART" id="SM00388">
    <property type="entry name" value="HisKA"/>
    <property type="match status" value="1"/>
</dbReference>
<feature type="transmembrane region" description="Helical" evidence="7">
    <location>
        <begin position="165"/>
        <end position="188"/>
    </location>
</feature>
<evidence type="ECO:0000256" key="2">
    <source>
        <dbReference type="ARBA" id="ARBA00012438"/>
    </source>
</evidence>
<keyword evidence="10" id="KW-1185">Reference proteome</keyword>
<accession>A0ABT0CBN2</accession>
<keyword evidence="3" id="KW-0597">Phosphoprotein</keyword>
<keyword evidence="7" id="KW-0472">Membrane</keyword>
<comment type="catalytic activity">
    <reaction evidence="1">
        <text>ATP + protein L-histidine = ADP + protein N-phospho-L-histidine.</text>
        <dbReference type="EC" id="2.7.13.3"/>
    </reaction>
</comment>
<evidence type="ECO:0000256" key="6">
    <source>
        <dbReference type="ARBA" id="ARBA00023012"/>
    </source>
</evidence>
<keyword evidence="6" id="KW-0902">Two-component regulatory system</keyword>